<keyword evidence="3" id="KW-1185">Reference proteome</keyword>
<accession>A0A7I4AP84</accession>
<feature type="region of interest" description="Disordered" evidence="1">
    <location>
        <begin position="206"/>
        <end position="226"/>
    </location>
</feature>
<feature type="compositionally biased region" description="Low complexity" evidence="1">
    <location>
        <begin position="277"/>
        <end position="290"/>
    </location>
</feature>
<proteinExistence type="predicted"/>
<name>A0A7I4AP84_PHYPA</name>
<dbReference type="Gramene" id="Pp3c13_4450V3.4">
    <property type="protein sequence ID" value="Pp3c13_4450V3.4"/>
    <property type="gene ID" value="Pp3c13_4450"/>
</dbReference>
<gene>
    <name evidence="2" type="primary">LOC112290674</name>
</gene>
<sequence>MILMEYVAAATNFKGFPCGMPIYRLTSERQDTWQSDGQGSQAHCGSESYVQHVYAPESYVASNACPNSACQPTLYYHTNAPGTQQDIWHSEIHGSGAYSATAAYPDQSAHLTNPIVSSEGYTQPAVYATVAYQTAYQQDAWPTTYASGDVASEQNLYHAGTVTGANIIQTAGYPNADRTYLDQMEQQRQIEHAQYLISRWGTSDETPTETATCPMSSGQPAYSAGPPHASLQCTPYQVDQHWTLGKNTEAPVQNSWSCSSRGVQQQSRWPHIIEASARMSGASSRTSGRAGRAGGRQGLAAGEGGRKAAQRWTPKEFVPEEKKNVSELPTSDVAIPEQDPAKEDDTEAETVASGGGLCCLPIPAVSPSSHSATASS</sequence>
<reference evidence="2" key="3">
    <citation type="submission" date="2020-12" db="UniProtKB">
        <authorList>
            <consortium name="EnsemblPlants"/>
        </authorList>
    </citation>
    <scope>IDENTIFICATION</scope>
</reference>
<protein>
    <submittedName>
        <fullName evidence="2">Uncharacterized protein</fullName>
    </submittedName>
</protein>
<feature type="region of interest" description="Disordered" evidence="1">
    <location>
        <begin position="277"/>
        <end position="376"/>
    </location>
</feature>
<dbReference type="Proteomes" id="UP000006727">
    <property type="component" value="Chromosome 13"/>
</dbReference>
<feature type="compositionally biased region" description="Low complexity" evidence="1">
    <location>
        <begin position="365"/>
        <end position="376"/>
    </location>
</feature>
<dbReference type="InParanoid" id="A0A7I4AP84"/>
<dbReference type="AlphaFoldDB" id="A0A7I4AP84"/>
<feature type="compositionally biased region" description="Basic and acidic residues" evidence="1">
    <location>
        <begin position="313"/>
        <end position="325"/>
    </location>
</feature>
<dbReference type="EnsemblPlants" id="Pp3c13_4450V3.4">
    <property type="protein sequence ID" value="Pp3c13_4450V3.4"/>
    <property type="gene ID" value="Pp3c13_4450"/>
</dbReference>
<feature type="compositionally biased region" description="Gly residues" evidence="1">
    <location>
        <begin position="291"/>
        <end position="303"/>
    </location>
</feature>
<evidence type="ECO:0000313" key="2">
    <source>
        <dbReference type="EnsemblPlants" id="Pp3c13_4450V3.4"/>
    </source>
</evidence>
<organism evidence="2 3">
    <name type="scientific">Physcomitrium patens</name>
    <name type="common">Spreading-leaved earth moss</name>
    <name type="synonym">Physcomitrella patens</name>
    <dbReference type="NCBI Taxonomy" id="3218"/>
    <lineage>
        <taxon>Eukaryota</taxon>
        <taxon>Viridiplantae</taxon>
        <taxon>Streptophyta</taxon>
        <taxon>Embryophyta</taxon>
        <taxon>Bryophyta</taxon>
        <taxon>Bryophytina</taxon>
        <taxon>Bryopsida</taxon>
        <taxon>Funariidae</taxon>
        <taxon>Funariales</taxon>
        <taxon>Funariaceae</taxon>
        <taxon>Physcomitrium</taxon>
    </lineage>
</organism>
<evidence type="ECO:0000256" key="1">
    <source>
        <dbReference type="SAM" id="MobiDB-lite"/>
    </source>
</evidence>
<evidence type="ECO:0000313" key="3">
    <source>
        <dbReference type="Proteomes" id="UP000006727"/>
    </source>
</evidence>
<reference evidence="2 3" key="2">
    <citation type="journal article" date="2018" name="Plant J.">
        <title>The Physcomitrella patens chromosome-scale assembly reveals moss genome structure and evolution.</title>
        <authorList>
            <person name="Lang D."/>
            <person name="Ullrich K.K."/>
            <person name="Murat F."/>
            <person name="Fuchs J."/>
            <person name="Jenkins J."/>
            <person name="Haas F.B."/>
            <person name="Piednoel M."/>
            <person name="Gundlach H."/>
            <person name="Van Bel M."/>
            <person name="Meyberg R."/>
            <person name="Vives C."/>
            <person name="Morata J."/>
            <person name="Symeonidi A."/>
            <person name="Hiss M."/>
            <person name="Muchero W."/>
            <person name="Kamisugi Y."/>
            <person name="Saleh O."/>
            <person name="Blanc G."/>
            <person name="Decker E.L."/>
            <person name="van Gessel N."/>
            <person name="Grimwood J."/>
            <person name="Hayes R.D."/>
            <person name="Graham S.W."/>
            <person name="Gunter L.E."/>
            <person name="McDaniel S.F."/>
            <person name="Hoernstein S.N.W."/>
            <person name="Larsson A."/>
            <person name="Li F.W."/>
            <person name="Perroud P.F."/>
            <person name="Phillips J."/>
            <person name="Ranjan P."/>
            <person name="Rokshar D.S."/>
            <person name="Rothfels C.J."/>
            <person name="Schneider L."/>
            <person name="Shu S."/>
            <person name="Stevenson D.W."/>
            <person name="Thummler F."/>
            <person name="Tillich M."/>
            <person name="Villarreal Aguilar J.C."/>
            <person name="Widiez T."/>
            <person name="Wong G.K."/>
            <person name="Wymore A."/>
            <person name="Zhang Y."/>
            <person name="Zimmer A.D."/>
            <person name="Quatrano R.S."/>
            <person name="Mayer K.F.X."/>
            <person name="Goodstein D."/>
            <person name="Casacuberta J.M."/>
            <person name="Vandepoele K."/>
            <person name="Reski R."/>
            <person name="Cuming A.C."/>
            <person name="Tuskan G.A."/>
            <person name="Maumus F."/>
            <person name="Salse J."/>
            <person name="Schmutz J."/>
            <person name="Rensing S.A."/>
        </authorList>
    </citation>
    <scope>NUCLEOTIDE SEQUENCE [LARGE SCALE GENOMIC DNA]</scope>
    <source>
        <strain evidence="2 3">cv. Gransden 2004</strain>
    </source>
</reference>
<reference evidence="2 3" key="1">
    <citation type="journal article" date="2008" name="Science">
        <title>The Physcomitrella genome reveals evolutionary insights into the conquest of land by plants.</title>
        <authorList>
            <person name="Rensing S."/>
            <person name="Lang D."/>
            <person name="Zimmer A."/>
            <person name="Terry A."/>
            <person name="Salamov A."/>
            <person name="Shapiro H."/>
            <person name="Nishiyama T."/>
            <person name="Perroud P.-F."/>
            <person name="Lindquist E."/>
            <person name="Kamisugi Y."/>
            <person name="Tanahashi T."/>
            <person name="Sakakibara K."/>
            <person name="Fujita T."/>
            <person name="Oishi K."/>
            <person name="Shin-I T."/>
            <person name="Kuroki Y."/>
            <person name="Toyoda A."/>
            <person name="Suzuki Y."/>
            <person name="Hashimoto A."/>
            <person name="Yamaguchi K."/>
            <person name="Sugano A."/>
            <person name="Kohara Y."/>
            <person name="Fujiyama A."/>
            <person name="Anterola A."/>
            <person name="Aoki S."/>
            <person name="Ashton N."/>
            <person name="Barbazuk W.B."/>
            <person name="Barker E."/>
            <person name="Bennetzen J."/>
            <person name="Bezanilla M."/>
            <person name="Blankenship R."/>
            <person name="Cho S.H."/>
            <person name="Dutcher S."/>
            <person name="Estelle M."/>
            <person name="Fawcett J.A."/>
            <person name="Gundlach H."/>
            <person name="Hanada K."/>
            <person name="Heyl A."/>
            <person name="Hicks K.A."/>
            <person name="Hugh J."/>
            <person name="Lohr M."/>
            <person name="Mayer K."/>
            <person name="Melkozernov A."/>
            <person name="Murata T."/>
            <person name="Nelson D."/>
            <person name="Pils B."/>
            <person name="Prigge M."/>
            <person name="Reiss B."/>
            <person name="Renner T."/>
            <person name="Rombauts S."/>
            <person name="Rushton P."/>
            <person name="Sanderfoot A."/>
            <person name="Schween G."/>
            <person name="Shiu S.-H."/>
            <person name="Stueber K."/>
            <person name="Theodoulou F.L."/>
            <person name="Tu H."/>
            <person name="Van de Peer Y."/>
            <person name="Verrier P.J."/>
            <person name="Waters E."/>
            <person name="Wood A."/>
            <person name="Yang L."/>
            <person name="Cove D."/>
            <person name="Cuming A."/>
            <person name="Hasebe M."/>
            <person name="Lucas S."/>
            <person name="Mishler D.B."/>
            <person name="Reski R."/>
            <person name="Grigoriev I."/>
            <person name="Quatrano R.S."/>
            <person name="Boore J.L."/>
        </authorList>
    </citation>
    <scope>NUCLEOTIDE SEQUENCE [LARGE SCALE GENOMIC DNA]</scope>
    <source>
        <strain evidence="2 3">cv. Gransden 2004</strain>
    </source>
</reference>
<dbReference type="EMBL" id="ABEU02000013">
    <property type="status" value="NOT_ANNOTATED_CDS"/>
    <property type="molecule type" value="Genomic_DNA"/>
</dbReference>
<feature type="compositionally biased region" description="Polar residues" evidence="1">
    <location>
        <begin position="206"/>
        <end position="220"/>
    </location>
</feature>